<comment type="caution">
    <text evidence="1">The sequence shown here is derived from an EMBL/GenBank/DDBJ whole genome shotgun (WGS) entry which is preliminary data.</text>
</comment>
<accession>A0A1C3E5F5</accession>
<evidence type="ECO:0000313" key="1">
    <source>
        <dbReference type="EMBL" id="ODA28477.1"/>
    </source>
</evidence>
<gene>
    <name evidence="1" type="ORF">A6X21_12220</name>
</gene>
<proteinExistence type="predicted"/>
<dbReference type="Proteomes" id="UP000094828">
    <property type="component" value="Unassembled WGS sequence"/>
</dbReference>
<name>A0A1C3E5F5_9PLAN</name>
<dbReference type="EMBL" id="LYDR01000152">
    <property type="protein sequence ID" value="ODA28477.1"/>
    <property type="molecule type" value="Genomic_DNA"/>
</dbReference>
<dbReference type="AlphaFoldDB" id="A0A1C3E5F5"/>
<evidence type="ECO:0000313" key="2">
    <source>
        <dbReference type="Proteomes" id="UP000094828"/>
    </source>
</evidence>
<protein>
    <submittedName>
        <fullName evidence="1">Uncharacterized protein</fullName>
    </submittedName>
</protein>
<reference evidence="1 2" key="1">
    <citation type="submission" date="2016-05" db="EMBL/GenBank/DDBJ databases">
        <title>Genomic and physiological characterization of Planctopirus sp. isolated from fresh water lake.</title>
        <authorList>
            <person name="Subhash Y."/>
            <person name="Ramana C."/>
        </authorList>
    </citation>
    <scope>NUCLEOTIDE SEQUENCE [LARGE SCALE GENOMIC DNA]</scope>
    <source>
        <strain evidence="1 2">JC280</strain>
    </source>
</reference>
<organism evidence="1 2">
    <name type="scientific">Planctopirus hydrillae</name>
    <dbReference type="NCBI Taxonomy" id="1841610"/>
    <lineage>
        <taxon>Bacteria</taxon>
        <taxon>Pseudomonadati</taxon>
        <taxon>Planctomycetota</taxon>
        <taxon>Planctomycetia</taxon>
        <taxon>Planctomycetales</taxon>
        <taxon>Planctomycetaceae</taxon>
        <taxon>Planctopirus</taxon>
    </lineage>
</organism>
<sequence length="73" mass="8166">MELTEDQSILAGLACPQAPSSEQRPWKIPSSGWKGIVKIGTDESADFEHGHPENCPEFLQCFKFFHALDLVLH</sequence>
<keyword evidence="2" id="KW-1185">Reference proteome</keyword>